<dbReference type="Pfam" id="PF00497">
    <property type="entry name" value="SBP_bac_3"/>
    <property type="match status" value="1"/>
</dbReference>
<dbReference type="SUPFAM" id="SSF53850">
    <property type="entry name" value="Periplasmic binding protein-like II"/>
    <property type="match status" value="1"/>
</dbReference>
<dbReference type="AlphaFoldDB" id="A0A1G6KZ48"/>
<gene>
    <name evidence="1" type="ORF">SAMN05216576_102294</name>
</gene>
<evidence type="ECO:0000313" key="2">
    <source>
        <dbReference type="Proteomes" id="UP000199467"/>
    </source>
</evidence>
<dbReference type="PANTHER" id="PTHR38834:SF3">
    <property type="entry name" value="SOLUTE-BINDING PROTEIN FAMILY 3_N-TERMINAL DOMAIN-CONTAINING PROTEIN"/>
    <property type="match status" value="1"/>
</dbReference>
<accession>A0A1G6KZ48</accession>
<proteinExistence type="predicted"/>
<dbReference type="Gene3D" id="3.40.190.10">
    <property type="entry name" value="Periplasmic binding protein-like II"/>
    <property type="match status" value="2"/>
</dbReference>
<keyword evidence="2" id="KW-1185">Reference proteome</keyword>
<organism evidence="1 2">
    <name type="scientific">Ectopseudomonas chengduensis</name>
    <dbReference type="NCBI Taxonomy" id="489632"/>
    <lineage>
        <taxon>Bacteria</taxon>
        <taxon>Pseudomonadati</taxon>
        <taxon>Pseudomonadota</taxon>
        <taxon>Gammaproteobacteria</taxon>
        <taxon>Pseudomonadales</taxon>
        <taxon>Pseudomonadaceae</taxon>
        <taxon>Ectopseudomonas</taxon>
    </lineage>
</organism>
<evidence type="ECO:0000313" key="1">
    <source>
        <dbReference type="EMBL" id="SDC36213.1"/>
    </source>
</evidence>
<name>A0A1G6KZ48_9GAMM</name>
<dbReference type="Proteomes" id="UP000199467">
    <property type="component" value="Unassembled WGS sequence"/>
</dbReference>
<dbReference type="InterPro" id="IPR001638">
    <property type="entry name" value="Solute-binding_3/MltF_N"/>
</dbReference>
<dbReference type="EMBL" id="FMZQ01000002">
    <property type="protein sequence ID" value="SDC36213.1"/>
    <property type="molecule type" value="Genomic_DNA"/>
</dbReference>
<dbReference type="RefSeq" id="WP_055986699.1">
    <property type="nucleotide sequence ID" value="NZ_FMZQ01000002.1"/>
</dbReference>
<dbReference type="PANTHER" id="PTHR38834">
    <property type="entry name" value="PERIPLASMIC SUBSTRATE BINDING PROTEIN FAMILY 3"/>
    <property type="match status" value="1"/>
</dbReference>
<protein>
    <submittedName>
        <fullName evidence="1">Polar amino acid transport system substrate-binding protein</fullName>
    </submittedName>
</protein>
<reference evidence="2" key="1">
    <citation type="submission" date="2016-10" db="EMBL/GenBank/DDBJ databases">
        <authorList>
            <person name="Varghese N."/>
            <person name="Submissions S."/>
        </authorList>
    </citation>
    <scope>NUCLEOTIDE SEQUENCE [LARGE SCALE GENOMIC DNA]</scope>
    <source>
        <strain evidence="2">DSM 26382</strain>
    </source>
</reference>
<sequence length="249" mass="28311">MKHSILIAALLCLLMGALARAETYQLVTEEWAPYNYRENEHITGMATEVVRAIMALTGDDFEIRMRPSMRASRVLQTQPRTIMYSMFRTPEREPLFKWVGPIAEESIYPYQLAIAAQPIHTLEQLLHTPRITTRHAGLVPTMLASMGFDNLDTSATESEQLYRMLLAGRTEVIIGDTDTGVAYYSRQLGIAPGSLRRVPIELYRSSLYIAFSRDSDDALVAAWAAALARLRRSGELARIQRRYERRDDQ</sequence>